<organism evidence="6 7">
    <name type="scientific">Saccharomonospora viridis</name>
    <dbReference type="NCBI Taxonomy" id="1852"/>
    <lineage>
        <taxon>Bacteria</taxon>
        <taxon>Bacillati</taxon>
        <taxon>Actinomycetota</taxon>
        <taxon>Actinomycetes</taxon>
        <taxon>Pseudonocardiales</taxon>
        <taxon>Pseudonocardiaceae</taxon>
        <taxon>Saccharomonospora</taxon>
    </lineage>
</organism>
<dbReference type="PANTHER" id="PTHR30055">
    <property type="entry name" value="HTH-TYPE TRANSCRIPTIONAL REGULATOR RUTR"/>
    <property type="match status" value="1"/>
</dbReference>
<protein>
    <submittedName>
        <fullName evidence="6">TetR family transcriptional regulator</fullName>
    </submittedName>
</protein>
<sequence length="208" mass="23431">MPTQTLSTGESPRSKRKVILDAAIDHFGEVGFEHTKWATIASQVGIGQTALYHYFESKSHCLLTIMRMELDQSLARVREATDGIKDPEKALAAAITSAYEGASPRDALQRRILQNHMDLLSTPRQSEREEAERQRSRELVREIEAEWAALIRRGIKAGVFAKQDAHLATRLVLGLVVSIWRWYRPGGPLSLDQITEMVKNASLKMLRP</sequence>
<gene>
    <name evidence="6" type="ORF">MINT15_32020</name>
</gene>
<evidence type="ECO:0000256" key="3">
    <source>
        <dbReference type="ARBA" id="ARBA00023163"/>
    </source>
</evidence>
<dbReference type="PROSITE" id="PS50977">
    <property type="entry name" value="HTH_TETR_2"/>
    <property type="match status" value="1"/>
</dbReference>
<evidence type="ECO:0000313" key="6">
    <source>
        <dbReference type="EMBL" id="KHF43000.1"/>
    </source>
</evidence>
<dbReference type="OMA" id="HCLLTIM"/>
<evidence type="ECO:0000259" key="5">
    <source>
        <dbReference type="PROSITE" id="PS50977"/>
    </source>
</evidence>
<keyword evidence="3" id="KW-0804">Transcription</keyword>
<dbReference type="InterPro" id="IPR036271">
    <property type="entry name" value="Tet_transcr_reg_TetR-rel_C_sf"/>
</dbReference>
<dbReference type="SUPFAM" id="SSF46689">
    <property type="entry name" value="Homeodomain-like"/>
    <property type="match status" value="1"/>
</dbReference>
<reference evidence="6 7" key="1">
    <citation type="submission" date="2014-10" db="EMBL/GenBank/DDBJ databases">
        <title>Genome sequence of Micropolyspora internatus JCM3315.</title>
        <authorList>
            <person name="Shin S.-K."/>
            <person name="Yi H."/>
        </authorList>
    </citation>
    <scope>NUCLEOTIDE SEQUENCE [LARGE SCALE GENOMIC DNA]</scope>
    <source>
        <strain evidence="6 7">JCM 3315</strain>
    </source>
</reference>
<evidence type="ECO:0000256" key="2">
    <source>
        <dbReference type="ARBA" id="ARBA00023125"/>
    </source>
</evidence>
<dbReference type="Gene3D" id="1.10.357.10">
    <property type="entry name" value="Tetracycline Repressor, domain 2"/>
    <property type="match status" value="1"/>
</dbReference>
<dbReference type="Pfam" id="PF17932">
    <property type="entry name" value="TetR_C_24"/>
    <property type="match status" value="1"/>
</dbReference>
<dbReference type="GO" id="GO:0003700">
    <property type="term" value="F:DNA-binding transcription factor activity"/>
    <property type="evidence" value="ECO:0007669"/>
    <property type="project" value="TreeGrafter"/>
</dbReference>
<dbReference type="Gene3D" id="1.10.10.60">
    <property type="entry name" value="Homeodomain-like"/>
    <property type="match status" value="1"/>
</dbReference>
<dbReference type="EMBL" id="JRZE01000006">
    <property type="protein sequence ID" value="KHF43000.1"/>
    <property type="molecule type" value="Genomic_DNA"/>
</dbReference>
<evidence type="ECO:0000256" key="4">
    <source>
        <dbReference type="PROSITE-ProRule" id="PRU00335"/>
    </source>
</evidence>
<keyword evidence="1" id="KW-0805">Transcription regulation</keyword>
<proteinExistence type="predicted"/>
<dbReference type="RefSeq" id="WP_015786132.1">
    <property type="nucleotide sequence ID" value="NZ_CALJZO010000116.1"/>
</dbReference>
<feature type="domain" description="HTH tetR-type" evidence="5">
    <location>
        <begin position="13"/>
        <end position="73"/>
    </location>
</feature>
<dbReference type="PRINTS" id="PR00455">
    <property type="entry name" value="HTHTETR"/>
</dbReference>
<evidence type="ECO:0000313" key="7">
    <source>
        <dbReference type="Proteomes" id="UP000030848"/>
    </source>
</evidence>
<comment type="caution">
    <text evidence="6">The sequence shown here is derived from an EMBL/GenBank/DDBJ whole genome shotgun (WGS) entry which is preliminary data.</text>
</comment>
<dbReference type="AlphaFoldDB" id="A0A837D5W2"/>
<dbReference type="SUPFAM" id="SSF48498">
    <property type="entry name" value="Tetracyclin repressor-like, C-terminal domain"/>
    <property type="match status" value="1"/>
</dbReference>
<dbReference type="Pfam" id="PF00440">
    <property type="entry name" value="TetR_N"/>
    <property type="match status" value="1"/>
</dbReference>
<dbReference type="OrthoDB" id="1669699at2"/>
<dbReference type="Proteomes" id="UP000030848">
    <property type="component" value="Unassembled WGS sequence"/>
</dbReference>
<accession>A0A837D5W2</accession>
<dbReference type="PANTHER" id="PTHR30055:SF240">
    <property type="entry name" value="HTH-TYPE TRANSCRIPTIONAL REGULATOR ACRR"/>
    <property type="match status" value="1"/>
</dbReference>
<dbReference type="GO" id="GO:0000976">
    <property type="term" value="F:transcription cis-regulatory region binding"/>
    <property type="evidence" value="ECO:0007669"/>
    <property type="project" value="TreeGrafter"/>
</dbReference>
<dbReference type="InterPro" id="IPR001647">
    <property type="entry name" value="HTH_TetR"/>
</dbReference>
<keyword evidence="2 4" id="KW-0238">DNA-binding</keyword>
<dbReference type="InterPro" id="IPR041490">
    <property type="entry name" value="KstR2_TetR_C"/>
</dbReference>
<feature type="DNA-binding region" description="H-T-H motif" evidence="4">
    <location>
        <begin position="36"/>
        <end position="55"/>
    </location>
</feature>
<dbReference type="InterPro" id="IPR009057">
    <property type="entry name" value="Homeodomain-like_sf"/>
</dbReference>
<name>A0A837D5W2_9PSEU</name>
<evidence type="ECO:0000256" key="1">
    <source>
        <dbReference type="ARBA" id="ARBA00023015"/>
    </source>
</evidence>
<dbReference type="InterPro" id="IPR050109">
    <property type="entry name" value="HTH-type_TetR-like_transc_reg"/>
</dbReference>